<dbReference type="GO" id="GO:0035091">
    <property type="term" value="F:phosphatidylinositol binding"/>
    <property type="evidence" value="ECO:0007669"/>
    <property type="project" value="TreeGrafter"/>
</dbReference>
<dbReference type="KEGG" id="aram:KAR29_12330"/>
<reference evidence="4" key="1">
    <citation type="submission" date="2021-04" db="EMBL/GenBank/DDBJ databases">
        <title>A novel Synergistetes isolate from a pyrite-forming mixed culture.</title>
        <authorList>
            <person name="Bunk B."/>
            <person name="Sproer C."/>
            <person name="Spring S."/>
            <person name="Pester M."/>
        </authorList>
    </citation>
    <scope>NUCLEOTIDE SEQUENCE [LARGE SCALE GENOMIC DNA]</scope>
    <source>
        <strain evidence="4">J.5.4.2-T.3.5.2</strain>
    </source>
</reference>
<evidence type="ECO:0000256" key="1">
    <source>
        <dbReference type="SAM" id="SignalP"/>
    </source>
</evidence>
<dbReference type="RefSeq" id="WP_274373290.1">
    <property type="nucleotide sequence ID" value="NZ_CP072943.1"/>
</dbReference>
<feature type="signal peptide" evidence="1">
    <location>
        <begin position="1"/>
        <end position="25"/>
    </location>
</feature>
<keyword evidence="1" id="KW-0732">Signal</keyword>
<protein>
    <submittedName>
        <fullName evidence="3">Lipid-binding SYLF domain-containing protein</fullName>
    </submittedName>
</protein>
<proteinExistence type="predicted"/>
<keyword evidence="4" id="KW-1185">Reference proteome</keyword>
<dbReference type="PANTHER" id="PTHR15629">
    <property type="entry name" value="SH3YL1 PROTEIN"/>
    <property type="match status" value="1"/>
</dbReference>
<evidence type="ECO:0000313" key="3">
    <source>
        <dbReference type="EMBL" id="QTX32082.1"/>
    </source>
</evidence>
<sequence>MVRIIKILSVFLALLLAAGALPVSADSPEERISGSVKTLRAMIQQQDVEQMAHLLSNARGVVIFPAVYKAGFVFGGRYGEGLLLKYDPKTRRWYGPSFMTIAGASWGLQIGVQSTALVLVITNDRGMEGFIGNKVTLGGDFAVAAGPVGRSAQAATDGKFEASIYSYSMSKGLFAGLSLEGAAVSVDENANRAYWGSPMTSRQAMDKRATSSKMQALLKELNALIRKAK</sequence>
<dbReference type="InterPro" id="IPR007461">
    <property type="entry name" value="Ysc84_actin-binding"/>
</dbReference>
<dbReference type="AlphaFoldDB" id="A0A9Q7EZD2"/>
<dbReference type="CDD" id="cd11524">
    <property type="entry name" value="SYLF"/>
    <property type="match status" value="1"/>
</dbReference>
<evidence type="ECO:0000313" key="4">
    <source>
        <dbReference type="Proteomes" id="UP000671879"/>
    </source>
</evidence>
<feature type="chain" id="PRO_5040338674" evidence="1">
    <location>
        <begin position="26"/>
        <end position="229"/>
    </location>
</feature>
<dbReference type="InterPro" id="IPR051702">
    <property type="entry name" value="SH3_domain_YSC84-like"/>
</dbReference>
<dbReference type="Proteomes" id="UP000671879">
    <property type="component" value="Chromosome"/>
</dbReference>
<accession>A0A9Q7EZD2</accession>
<organism evidence="3 4">
    <name type="scientific">Aminithiophilus ramosus</name>
    <dbReference type="NCBI Taxonomy" id="3029084"/>
    <lineage>
        <taxon>Bacteria</taxon>
        <taxon>Thermotogati</taxon>
        <taxon>Synergistota</taxon>
        <taxon>Synergistia</taxon>
        <taxon>Synergistales</taxon>
        <taxon>Aminithiophilaceae</taxon>
        <taxon>Aminithiophilus</taxon>
    </lineage>
</organism>
<dbReference type="PANTHER" id="PTHR15629:SF2">
    <property type="entry name" value="SH3 DOMAIN-CONTAINING YSC84-LIKE PROTEIN 1"/>
    <property type="match status" value="1"/>
</dbReference>
<evidence type="ECO:0000259" key="2">
    <source>
        <dbReference type="Pfam" id="PF04366"/>
    </source>
</evidence>
<gene>
    <name evidence="3" type="ORF">KAR29_12330</name>
</gene>
<dbReference type="Pfam" id="PF04366">
    <property type="entry name" value="Ysc84"/>
    <property type="match status" value="1"/>
</dbReference>
<name>A0A9Q7EZD2_9BACT</name>
<dbReference type="EMBL" id="CP072943">
    <property type="protein sequence ID" value="QTX32082.1"/>
    <property type="molecule type" value="Genomic_DNA"/>
</dbReference>
<feature type="domain" description="Ysc84 actin-binding" evidence="2">
    <location>
        <begin position="103"/>
        <end position="223"/>
    </location>
</feature>